<feature type="signal peptide" evidence="1">
    <location>
        <begin position="1"/>
        <end position="22"/>
    </location>
</feature>
<protein>
    <submittedName>
        <fullName evidence="2">Uncharacterized protein</fullName>
    </submittedName>
</protein>
<dbReference type="AlphaFoldDB" id="A0A8J6TZA1"/>
<evidence type="ECO:0000313" key="3">
    <source>
        <dbReference type="Proteomes" id="UP000652681"/>
    </source>
</evidence>
<keyword evidence="1" id="KW-0732">Signal</keyword>
<reference evidence="2" key="1">
    <citation type="submission" date="2020-09" db="EMBL/GenBank/DDBJ databases">
        <title>Taishania pollutisoli gen. nov., sp. nov., Isolated from Tetrabromobisphenol A-Contaminated Soil.</title>
        <authorList>
            <person name="Chen Q."/>
        </authorList>
    </citation>
    <scope>NUCLEOTIDE SEQUENCE</scope>
    <source>
        <strain evidence="2">CZZ-1</strain>
    </source>
</reference>
<dbReference type="Proteomes" id="UP000652681">
    <property type="component" value="Unassembled WGS sequence"/>
</dbReference>
<comment type="caution">
    <text evidence="2">The sequence shown here is derived from an EMBL/GenBank/DDBJ whole genome shotgun (WGS) entry which is preliminary data.</text>
</comment>
<gene>
    <name evidence="2" type="ORF">H9Y05_05145</name>
</gene>
<accession>A0A8J6TZA1</accession>
<sequence>MKTTIYLLLLSLMQVLHSTAQHDQFPQAWEGNWRGDLMIYSSGVEGSGPAQVIPMELDIQPLGAKRWTWTITYDIEQETTRAYELVQDSVSGQWMIDEKNGIQLPQIRIGGRIVSSFSVMGSLLICYYWFENDAMNMEIHVTSTKEQSTTGLGTEESPEVGNHFIGTFQKAVLYRK</sequence>
<proteinExistence type="predicted"/>
<feature type="chain" id="PRO_5035180575" evidence="1">
    <location>
        <begin position="23"/>
        <end position="176"/>
    </location>
</feature>
<evidence type="ECO:0000256" key="1">
    <source>
        <dbReference type="SAM" id="SignalP"/>
    </source>
</evidence>
<organism evidence="2 3">
    <name type="scientific">Taishania pollutisoli</name>
    <dbReference type="NCBI Taxonomy" id="2766479"/>
    <lineage>
        <taxon>Bacteria</taxon>
        <taxon>Pseudomonadati</taxon>
        <taxon>Bacteroidota</taxon>
        <taxon>Flavobacteriia</taxon>
        <taxon>Flavobacteriales</taxon>
        <taxon>Crocinitomicaceae</taxon>
        <taxon>Taishania</taxon>
    </lineage>
</organism>
<dbReference type="EMBL" id="JACVEL010000002">
    <property type="protein sequence ID" value="MBC9811858.1"/>
    <property type="molecule type" value="Genomic_DNA"/>
</dbReference>
<dbReference type="RefSeq" id="WP_216713676.1">
    <property type="nucleotide sequence ID" value="NZ_JACVEL010000002.1"/>
</dbReference>
<keyword evidence="3" id="KW-1185">Reference proteome</keyword>
<name>A0A8J6TZA1_9FLAO</name>
<evidence type="ECO:0000313" key="2">
    <source>
        <dbReference type="EMBL" id="MBC9811858.1"/>
    </source>
</evidence>